<comment type="similarity">
    <text evidence="1 8 9">Belongs to the FGGY kinase family.</text>
</comment>
<feature type="site" description="Important for activity" evidence="8">
    <location>
        <position position="8"/>
    </location>
</feature>
<dbReference type="Pfam" id="PF00370">
    <property type="entry name" value="FGGY_N"/>
    <property type="match status" value="1"/>
</dbReference>
<dbReference type="PIRSF" id="PIRSF000538">
    <property type="entry name" value="GlpK"/>
    <property type="match status" value="1"/>
</dbReference>
<dbReference type="PANTHER" id="PTHR43095">
    <property type="entry name" value="SUGAR KINASE"/>
    <property type="match status" value="1"/>
</dbReference>
<dbReference type="InterPro" id="IPR018484">
    <property type="entry name" value="FGGY_N"/>
</dbReference>
<gene>
    <name evidence="8 10 13" type="primary">xylB</name>
    <name evidence="13" type="ORF">NHU_01493</name>
</gene>
<protein>
    <recommendedName>
        <fullName evidence="8 10">Xylulose kinase</fullName>
        <shortName evidence="8 10">Xylulokinase</shortName>
        <ecNumber evidence="8 10">2.7.1.17</ecNumber>
    </recommendedName>
</protein>
<dbReference type="InterPro" id="IPR043129">
    <property type="entry name" value="ATPase_NBD"/>
</dbReference>
<evidence type="ECO:0000256" key="9">
    <source>
        <dbReference type="RuleBase" id="RU003733"/>
    </source>
</evidence>
<evidence type="ECO:0000313" key="14">
    <source>
        <dbReference type="Proteomes" id="UP000064912"/>
    </source>
</evidence>
<feature type="domain" description="Carbohydrate kinase FGGY C-terminal" evidence="12">
    <location>
        <begin position="254"/>
        <end position="439"/>
    </location>
</feature>
<evidence type="ECO:0000313" key="13">
    <source>
        <dbReference type="EMBL" id="BAQ68651.1"/>
    </source>
</evidence>
<dbReference type="InterPro" id="IPR006000">
    <property type="entry name" value="Xylulokinase"/>
</dbReference>
<dbReference type="PATRIC" id="fig|35806.4.peg.1542"/>
<organism evidence="13 14">
    <name type="scientific">Rhodovulum sulfidophilum</name>
    <name type="common">Rhodobacter sulfidophilus</name>
    <dbReference type="NCBI Taxonomy" id="35806"/>
    <lineage>
        <taxon>Bacteria</taxon>
        <taxon>Pseudomonadati</taxon>
        <taxon>Pseudomonadota</taxon>
        <taxon>Alphaproteobacteria</taxon>
        <taxon>Rhodobacterales</taxon>
        <taxon>Paracoccaceae</taxon>
        <taxon>Rhodovulum</taxon>
    </lineage>
</organism>
<dbReference type="InterPro" id="IPR000577">
    <property type="entry name" value="Carb_kinase_FGGY"/>
</dbReference>
<evidence type="ECO:0000256" key="6">
    <source>
        <dbReference type="ARBA" id="ARBA00022840"/>
    </source>
</evidence>
<name>A0A0D6B0X6_RHOSU</name>
<keyword evidence="6 8" id="KW-0067">ATP-binding</keyword>
<dbReference type="GO" id="GO:0005998">
    <property type="term" value="P:xylulose catabolic process"/>
    <property type="evidence" value="ECO:0007669"/>
    <property type="project" value="UniProtKB-UniRule"/>
</dbReference>
<dbReference type="GO" id="GO:0005524">
    <property type="term" value="F:ATP binding"/>
    <property type="evidence" value="ECO:0007669"/>
    <property type="project" value="UniProtKB-UniRule"/>
</dbReference>
<evidence type="ECO:0000256" key="1">
    <source>
        <dbReference type="ARBA" id="ARBA00009156"/>
    </source>
</evidence>
<proteinExistence type="inferred from homology"/>
<keyword evidence="3 8" id="KW-0808">Transferase</keyword>
<comment type="function">
    <text evidence="8">Catalyzes the phosphorylation of D-xylulose to D-xylulose 5-phosphate.</text>
</comment>
<dbReference type="InterPro" id="IPR018485">
    <property type="entry name" value="FGGY_C"/>
</dbReference>
<dbReference type="CDD" id="cd07808">
    <property type="entry name" value="ASKHA_NBD_FGGY_EcXK-like"/>
    <property type="match status" value="1"/>
</dbReference>
<evidence type="ECO:0000259" key="12">
    <source>
        <dbReference type="Pfam" id="PF02782"/>
    </source>
</evidence>
<dbReference type="Proteomes" id="UP000064912">
    <property type="component" value="Chromosome"/>
</dbReference>
<comment type="catalytic activity">
    <reaction evidence="8 10">
        <text>D-xylulose + ATP = D-xylulose 5-phosphate + ADP + H(+)</text>
        <dbReference type="Rhea" id="RHEA:10964"/>
        <dbReference type="ChEBI" id="CHEBI:15378"/>
        <dbReference type="ChEBI" id="CHEBI:17140"/>
        <dbReference type="ChEBI" id="CHEBI:30616"/>
        <dbReference type="ChEBI" id="CHEBI:57737"/>
        <dbReference type="ChEBI" id="CHEBI:456216"/>
        <dbReference type="EC" id="2.7.1.17"/>
    </reaction>
</comment>
<dbReference type="SUPFAM" id="SSF53067">
    <property type="entry name" value="Actin-like ATPase domain"/>
    <property type="match status" value="2"/>
</dbReference>
<dbReference type="KEGG" id="rsu:NHU_01493"/>
<dbReference type="PANTHER" id="PTHR43095:SF6">
    <property type="entry name" value="XYLULOSE KINASE"/>
    <property type="match status" value="1"/>
</dbReference>
<feature type="binding site" evidence="8">
    <location>
        <begin position="81"/>
        <end position="82"/>
    </location>
    <ligand>
        <name>substrate</name>
    </ligand>
</feature>
<dbReference type="PROSITE" id="PS00445">
    <property type="entry name" value="FGGY_KINASES_2"/>
    <property type="match status" value="1"/>
</dbReference>
<dbReference type="Pfam" id="PF02782">
    <property type="entry name" value="FGGY_C"/>
    <property type="match status" value="1"/>
</dbReference>
<dbReference type="GO" id="GO:0004856">
    <property type="term" value="F:D-xylulokinase activity"/>
    <property type="evidence" value="ECO:0007669"/>
    <property type="project" value="UniProtKB-UniRule"/>
</dbReference>
<evidence type="ECO:0000259" key="11">
    <source>
        <dbReference type="Pfam" id="PF00370"/>
    </source>
</evidence>
<dbReference type="InterPro" id="IPR018483">
    <property type="entry name" value="Carb_kinase_FGGY_CS"/>
</dbReference>
<feature type="domain" description="Carbohydrate kinase FGGY N-terminal" evidence="11">
    <location>
        <begin position="5"/>
        <end position="244"/>
    </location>
</feature>
<evidence type="ECO:0000256" key="4">
    <source>
        <dbReference type="ARBA" id="ARBA00022741"/>
    </source>
</evidence>
<sequence>MVFSLGLDLGTTGLRALLLDDEGQPAGSAGRSCAVAHPHPGWSEQDPADWIAALEGAMAELADRFPEALARVRGLAVSGQMHGATLLDAGPAPIRPCILWNDTRSHAEAARLDALPGMREISGNIVFPGFTAPKLDWVRHHEPEAFARIAKVLLPAGFLNLYLTGRAVADMSDSAGTSWFDTGRRDWSDALLEAGHMRRDQMPELVEGSAPAGRLRPELAARWGIAPGAVVAGGAGDNAAAACGTGALAEGQGFVSLGTSGVLLAARDGYRPEAGKALHTFCHAVPGRWYQMGVMLSATDSLNWLSRITGQGPAELTAALGETLRPPGRVRFLPYLSGERTPHNDAAIRAAFTGLGAETGRDDLVRAVLEGVAFGLRDSAEALRGAGAAPAQLLAIGGGARSRLWLRMIATVLGVPLEVPERGELGAALGAARLGRVAATGAPPETVITPPVIAATVAPDETLAPAFDEAYRQFRAAYPGLRAIQ</sequence>
<keyword evidence="4 8" id="KW-0547">Nucleotide-binding</keyword>
<evidence type="ECO:0000256" key="5">
    <source>
        <dbReference type="ARBA" id="ARBA00022777"/>
    </source>
</evidence>
<feature type="active site" description="Proton acceptor" evidence="8">
    <location>
        <position position="237"/>
    </location>
</feature>
<dbReference type="InterPro" id="IPR050406">
    <property type="entry name" value="FGGY_Carb_Kinase"/>
</dbReference>
<evidence type="ECO:0000256" key="8">
    <source>
        <dbReference type="HAMAP-Rule" id="MF_02220"/>
    </source>
</evidence>
<keyword evidence="2 8" id="KW-0859">Xylose metabolism</keyword>
<evidence type="ECO:0000256" key="3">
    <source>
        <dbReference type="ARBA" id="ARBA00022679"/>
    </source>
</evidence>
<dbReference type="NCBIfam" id="TIGR01312">
    <property type="entry name" value="XylB"/>
    <property type="match status" value="1"/>
</dbReference>
<dbReference type="GO" id="GO:0042732">
    <property type="term" value="P:D-xylose metabolic process"/>
    <property type="evidence" value="ECO:0007669"/>
    <property type="project" value="UniProtKB-KW"/>
</dbReference>
<dbReference type="EMBL" id="AP014800">
    <property type="protein sequence ID" value="BAQ68651.1"/>
    <property type="molecule type" value="Genomic_DNA"/>
</dbReference>
<keyword evidence="7 8" id="KW-0119">Carbohydrate metabolism</keyword>
<evidence type="ECO:0000256" key="2">
    <source>
        <dbReference type="ARBA" id="ARBA00022629"/>
    </source>
</evidence>
<keyword evidence="5 8" id="KW-0418">Kinase</keyword>
<dbReference type="EC" id="2.7.1.17" evidence="8 10"/>
<dbReference type="Gene3D" id="3.30.420.40">
    <property type="match status" value="2"/>
</dbReference>
<dbReference type="HAMAP" id="MF_02220">
    <property type="entry name" value="XylB"/>
    <property type="match status" value="1"/>
</dbReference>
<accession>A0A0D6B0X6</accession>
<dbReference type="eggNOG" id="COG1070">
    <property type="taxonomic scope" value="Bacteria"/>
</dbReference>
<reference evidence="13 14" key="1">
    <citation type="submission" date="2015-02" db="EMBL/GenBank/DDBJ databases">
        <title>Genome sequene of Rhodovulum sulfidophilum DSM 2351.</title>
        <authorList>
            <person name="Nagao N."/>
        </authorList>
    </citation>
    <scope>NUCLEOTIDE SEQUENCE [LARGE SCALE GENOMIC DNA]</scope>
    <source>
        <strain evidence="13 14">DSM 2351</strain>
    </source>
</reference>
<evidence type="ECO:0000256" key="10">
    <source>
        <dbReference type="RuleBase" id="RU364073"/>
    </source>
</evidence>
<evidence type="ECO:0000256" key="7">
    <source>
        <dbReference type="ARBA" id="ARBA00023277"/>
    </source>
</evidence>
<dbReference type="AlphaFoldDB" id="A0A0D6B0X6"/>